<dbReference type="EMBL" id="KI392687">
    <property type="protein sequence ID" value="ERN11402.1"/>
    <property type="molecule type" value="Genomic_DNA"/>
</dbReference>
<keyword evidence="2" id="KW-1185">Reference proteome</keyword>
<protein>
    <submittedName>
        <fullName evidence="1">Uncharacterized protein</fullName>
    </submittedName>
</protein>
<dbReference type="HOGENOM" id="CLU_2064623_0_0_1"/>
<accession>W1PMZ9</accession>
<reference evidence="2" key="1">
    <citation type="journal article" date="2013" name="Science">
        <title>The Amborella genome and the evolution of flowering plants.</title>
        <authorList>
            <consortium name="Amborella Genome Project"/>
        </authorList>
    </citation>
    <scope>NUCLEOTIDE SEQUENCE [LARGE SCALE GENOMIC DNA]</scope>
</reference>
<dbReference type="Gramene" id="ERN11402">
    <property type="protein sequence ID" value="ERN11402"/>
    <property type="gene ID" value="AMTR_s00022p00003400"/>
</dbReference>
<gene>
    <name evidence="1" type="ORF">AMTR_s00022p00003400</name>
</gene>
<name>W1PMZ9_AMBTC</name>
<dbReference type="STRING" id="13333.W1PMZ9"/>
<dbReference type="AlphaFoldDB" id="W1PMZ9"/>
<dbReference type="Proteomes" id="UP000017836">
    <property type="component" value="Unassembled WGS sequence"/>
</dbReference>
<sequence length="119" mass="13586">MEGYHAATWRACFCAHVLLQLPRFSFETEGTKQALAIVFCKAAFSRSLDIRSKPVALRKPFLLVIASRYICCPGYIKKVLEKDEDEGLTVWVCGVRSGIYFCSFVPAWSFIRLRDKVGW</sequence>
<evidence type="ECO:0000313" key="2">
    <source>
        <dbReference type="Proteomes" id="UP000017836"/>
    </source>
</evidence>
<organism evidence="1 2">
    <name type="scientific">Amborella trichopoda</name>
    <dbReference type="NCBI Taxonomy" id="13333"/>
    <lineage>
        <taxon>Eukaryota</taxon>
        <taxon>Viridiplantae</taxon>
        <taxon>Streptophyta</taxon>
        <taxon>Embryophyta</taxon>
        <taxon>Tracheophyta</taxon>
        <taxon>Spermatophyta</taxon>
        <taxon>Magnoliopsida</taxon>
        <taxon>Amborellales</taxon>
        <taxon>Amborellaceae</taxon>
        <taxon>Amborella</taxon>
    </lineage>
</organism>
<proteinExistence type="predicted"/>
<evidence type="ECO:0000313" key="1">
    <source>
        <dbReference type="EMBL" id="ERN11402.1"/>
    </source>
</evidence>